<dbReference type="STRING" id="53468.A0A0R3UJG3"/>
<dbReference type="OrthoDB" id="6257893at2759"/>
<evidence type="ECO:0000313" key="4">
    <source>
        <dbReference type="WBParaSite" id="MCU_004233-RA"/>
    </source>
</evidence>
<evidence type="ECO:0000256" key="1">
    <source>
        <dbReference type="SAM" id="SignalP"/>
    </source>
</evidence>
<accession>A0A0R3UJG3</accession>
<proteinExistence type="predicted"/>
<feature type="signal peptide" evidence="1">
    <location>
        <begin position="1"/>
        <end position="18"/>
    </location>
</feature>
<dbReference type="WBParaSite" id="MCU_004233-RA">
    <property type="protein sequence ID" value="MCU_004233-RA"/>
    <property type="gene ID" value="MCU_004233"/>
</dbReference>
<keyword evidence="3" id="KW-1185">Reference proteome</keyword>
<dbReference type="AlphaFoldDB" id="A0A0R3UJG3"/>
<evidence type="ECO:0000313" key="2">
    <source>
        <dbReference type="EMBL" id="VDD81645.1"/>
    </source>
</evidence>
<protein>
    <submittedName>
        <fullName evidence="4">EGF-like domain-containing protein</fullName>
    </submittedName>
</protein>
<feature type="chain" id="PRO_5043132316" evidence="1">
    <location>
        <begin position="19"/>
        <end position="189"/>
    </location>
</feature>
<evidence type="ECO:0000313" key="3">
    <source>
        <dbReference type="Proteomes" id="UP000267029"/>
    </source>
</evidence>
<dbReference type="Proteomes" id="UP000267029">
    <property type="component" value="Unassembled WGS sequence"/>
</dbReference>
<organism evidence="2 3">
    <name type="scientific">Mesocestoides corti</name>
    <name type="common">Flatworm</name>
    <dbReference type="NCBI Taxonomy" id="53468"/>
    <lineage>
        <taxon>Eukaryota</taxon>
        <taxon>Metazoa</taxon>
        <taxon>Spiralia</taxon>
        <taxon>Lophotrochozoa</taxon>
        <taxon>Platyhelminthes</taxon>
        <taxon>Cestoda</taxon>
        <taxon>Eucestoda</taxon>
        <taxon>Cyclophyllidea</taxon>
        <taxon>Mesocestoididae</taxon>
        <taxon>Mesocestoides</taxon>
    </lineage>
</organism>
<dbReference type="EMBL" id="UXSR01005390">
    <property type="protein sequence ID" value="VDD81645.1"/>
    <property type="molecule type" value="Genomic_DNA"/>
</dbReference>
<reference evidence="2 3" key="1">
    <citation type="submission" date="2018-10" db="EMBL/GenBank/DDBJ databases">
        <authorList>
            <consortium name="Pathogen Informatics"/>
        </authorList>
    </citation>
    <scope>NUCLEOTIDE SEQUENCE [LARGE SCALE GENOMIC DNA]</scope>
</reference>
<sequence length="189" mass="19896">MQSAILIVLASFVATSFGCVGNGCGGDYSFDACSEPVCYSGRYIGYGCHDGVCDYVCYGLGCRNFGYGGYGVHPKSTQKPAQKGLYDGWAHGAQGQRGCKGGNCGYWGGCDAGRCVGYYNFRKCNTPVCTNGPFYGFGCDSGVCAFVCYGDACHATQNYGKDCENGECDYPEGSKSTANGDATHTKDSQ</sequence>
<reference evidence="4" key="2">
    <citation type="submission" date="2019-11" db="UniProtKB">
        <authorList>
            <consortium name="WormBaseParasite"/>
        </authorList>
    </citation>
    <scope>IDENTIFICATION</scope>
</reference>
<name>A0A0R3UJG3_MESCO</name>
<keyword evidence="1" id="KW-0732">Signal</keyword>
<gene>
    <name evidence="2" type="ORF">MCOS_LOCUS7648</name>
</gene>